<dbReference type="RefSeq" id="WP_322410879.1">
    <property type="nucleotide sequence ID" value="NZ_CP139779.1"/>
</dbReference>
<dbReference type="Proteomes" id="UP001324533">
    <property type="component" value="Chromosome"/>
</dbReference>
<accession>A0ABZ0VCX0</accession>
<reference evidence="1 2" key="1">
    <citation type="submission" date="2023-06" db="EMBL/GenBank/DDBJ databases">
        <title>Rock-solubilizing bacteria, Microbacterium invictum, promotes re-establishment of vegetation in rocky wasteland by accelerating rock bio-weathering and reshaping soil bacterial community.</title>
        <authorList>
            <person name="Liu C."/>
        </authorList>
    </citation>
    <scope>NUCLEOTIDE SEQUENCE [LARGE SCALE GENOMIC DNA]</scope>
    <source>
        <strain evidence="1 2">X-18</strain>
    </source>
</reference>
<keyword evidence="2" id="KW-1185">Reference proteome</keyword>
<name>A0ABZ0VCX0_9MICO</name>
<dbReference type="EMBL" id="CP139779">
    <property type="protein sequence ID" value="WQB70743.1"/>
    <property type="molecule type" value="Genomic_DNA"/>
</dbReference>
<proteinExistence type="predicted"/>
<evidence type="ECO:0000313" key="1">
    <source>
        <dbReference type="EMBL" id="WQB70743.1"/>
    </source>
</evidence>
<evidence type="ECO:0000313" key="2">
    <source>
        <dbReference type="Proteomes" id="UP001324533"/>
    </source>
</evidence>
<sequence>MRRLHYSGSYVLTSDEVSKAVLRYARALADTHTSDVVTIPVLEQGGAPGLAHFLLGPASQLYTTPVAESIDEINDPDLVDELQRRANRLQPSVAEWPDLMHGDEVYGEDDF</sequence>
<organism evidence="1 2">
    <name type="scientific">Microbacterium invictum</name>
    <dbReference type="NCBI Taxonomy" id="515415"/>
    <lineage>
        <taxon>Bacteria</taxon>
        <taxon>Bacillati</taxon>
        <taxon>Actinomycetota</taxon>
        <taxon>Actinomycetes</taxon>
        <taxon>Micrococcales</taxon>
        <taxon>Microbacteriaceae</taxon>
        <taxon>Microbacterium</taxon>
    </lineage>
</organism>
<gene>
    <name evidence="1" type="ORF">T9R20_01945</name>
</gene>
<protein>
    <submittedName>
        <fullName evidence="1">Uncharacterized protein</fullName>
    </submittedName>
</protein>